<proteinExistence type="inferred from homology"/>
<dbReference type="InterPro" id="IPR033454">
    <property type="entry name" value="RecG_wedge"/>
</dbReference>
<keyword evidence="6 15" id="KW-0347">Helicase</keyword>
<evidence type="ECO:0000256" key="5">
    <source>
        <dbReference type="ARBA" id="ARBA00022801"/>
    </source>
</evidence>
<dbReference type="EMBL" id="AP011112">
    <property type="protein sequence ID" value="BAI69763.1"/>
    <property type="molecule type" value="Genomic_DNA"/>
</dbReference>
<dbReference type="SUPFAM" id="SSF50249">
    <property type="entry name" value="Nucleic acid-binding proteins"/>
    <property type="match status" value="1"/>
</dbReference>
<dbReference type="InterPro" id="IPR045562">
    <property type="entry name" value="RecG_dom3_C"/>
</dbReference>
<dbReference type="KEGG" id="hte:Hydth_1302"/>
<evidence type="ECO:0000256" key="15">
    <source>
        <dbReference type="RuleBase" id="RU363016"/>
    </source>
</evidence>
<dbReference type="GO" id="GO:0005524">
    <property type="term" value="F:ATP binding"/>
    <property type="evidence" value="ECO:0007669"/>
    <property type="project" value="UniProtKB-KW"/>
</dbReference>
<keyword evidence="7 15" id="KW-0067">ATP-binding</keyword>
<dbReference type="CDD" id="cd04488">
    <property type="entry name" value="RecG_wedge_OBF"/>
    <property type="match status" value="1"/>
</dbReference>
<evidence type="ECO:0000256" key="4">
    <source>
        <dbReference type="ARBA" id="ARBA00022763"/>
    </source>
</evidence>
<dbReference type="InterPro" id="IPR012340">
    <property type="entry name" value="NA-bd_OB-fold"/>
</dbReference>
<dbReference type="PANTHER" id="PTHR47964:SF1">
    <property type="entry name" value="ATP-DEPENDENT DNA HELICASE HOMOLOG RECG, CHLOROPLASTIC"/>
    <property type="match status" value="1"/>
</dbReference>
<dbReference type="SUPFAM" id="SSF52540">
    <property type="entry name" value="P-loop containing nucleoside triphosphate hydrolases"/>
    <property type="match status" value="2"/>
</dbReference>
<keyword evidence="11" id="KW-0413">Isomerase</keyword>
<dbReference type="GO" id="GO:0003677">
    <property type="term" value="F:DNA binding"/>
    <property type="evidence" value="ECO:0007669"/>
    <property type="project" value="UniProtKB-KW"/>
</dbReference>
<dbReference type="CDD" id="cd17992">
    <property type="entry name" value="DEXHc_RecG"/>
    <property type="match status" value="1"/>
</dbReference>
<evidence type="ECO:0000256" key="14">
    <source>
        <dbReference type="ARBA" id="ARBA00048988"/>
    </source>
</evidence>
<evidence type="ECO:0000256" key="2">
    <source>
        <dbReference type="ARBA" id="ARBA00017846"/>
    </source>
</evidence>
<dbReference type="PATRIC" id="fig|608538.5.peg.1328"/>
<dbReference type="RefSeq" id="WP_012963943.1">
    <property type="nucleotide sequence ID" value="NC_013799.1"/>
</dbReference>
<dbReference type="SMART" id="SM00490">
    <property type="entry name" value="HELICc"/>
    <property type="match status" value="1"/>
</dbReference>
<dbReference type="GO" id="GO:0006310">
    <property type="term" value="P:DNA recombination"/>
    <property type="evidence" value="ECO:0007669"/>
    <property type="project" value="UniProtKB-UniRule"/>
</dbReference>
<dbReference type="Proteomes" id="UP000002574">
    <property type="component" value="Chromosome"/>
</dbReference>
<dbReference type="PROSITE" id="PS51192">
    <property type="entry name" value="HELICASE_ATP_BIND_1"/>
    <property type="match status" value="1"/>
</dbReference>
<dbReference type="Pfam" id="PF00270">
    <property type="entry name" value="DEAD"/>
    <property type="match status" value="1"/>
</dbReference>
<dbReference type="GO" id="GO:0043138">
    <property type="term" value="F:3'-5' DNA helicase activity"/>
    <property type="evidence" value="ECO:0007669"/>
    <property type="project" value="UniProtKB-EC"/>
</dbReference>
<evidence type="ECO:0000256" key="10">
    <source>
        <dbReference type="ARBA" id="ARBA00023204"/>
    </source>
</evidence>
<dbReference type="NCBIfam" id="NF008165">
    <property type="entry name" value="PRK10917.1-3"/>
    <property type="match status" value="1"/>
</dbReference>
<dbReference type="OrthoDB" id="9804325at2"/>
<dbReference type="InterPro" id="IPR014001">
    <property type="entry name" value="Helicase_ATP-bd"/>
</dbReference>
<dbReference type="NCBIfam" id="NF008168">
    <property type="entry name" value="PRK10917.2-2"/>
    <property type="match status" value="1"/>
</dbReference>
<evidence type="ECO:0000256" key="3">
    <source>
        <dbReference type="ARBA" id="ARBA00022741"/>
    </source>
</evidence>
<evidence type="ECO:0000256" key="7">
    <source>
        <dbReference type="ARBA" id="ARBA00022840"/>
    </source>
</evidence>
<evidence type="ECO:0000256" key="12">
    <source>
        <dbReference type="ARBA" id="ARBA00034617"/>
    </source>
</evidence>
<dbReference type="SMART" id="SM00487">
    <property type="entry name" value="DEXDc"/>
    <property type="match status" value="1"/>
</dbReference>
<gene>
    <name evidence="18" type="primary">recG</name>
    <name evidence="18" type="ordered locus">HTH_1310</name>
</gene>
<evidence type="ECO:0000256" key="9">
    <source>
        <dbReference type="ARBA" id="ARBA00023172"/>
    </source>
</evidence>
<dbReference type="GO" id="GO:0006281">
    <property type="term" value="P:DNA repair"/>
    <property type="evidence" value="ECO:0007669"/>
    <property type="project" value="UniProtKB-UniRule"/>
</dbReference>
<evidence type="ECO:0000256" key="8">
    <source>
        <dbReference type="ARBA" id="ARBA00023125"/>
    </source>
</evidence>
<dbReference type="AlphaFoldDB" id="D3DIW1"/>
<keyword evidence="19" id="KW-1185">Reference proteome</keyword>
<keyword evidence="10 15" id="KW-0234">DNA repair</keyword>
<dbReference type="PROSITE" id="PS51194">
    <property type="entry name" value="HELICASE_CTER"/>
    <property type="match status" value="1"/>
</dbReference>
<comment type="similarity">
    <text evidence="1 15">Belongs to the helicase family. RecG subfamily.</text>
</comment>
<evidence type="ECO:0000313" key="18">
    <source>
        <dbReference type="EMBL" id="BAI69763.1"/>
    </source>
</evidence>
<dbReference type="InterPro" id="IPR027417">
    <property type="entry name" value="P-loop_NTPase"/>
</dbReference>
<evidence type="ECO:0000256" key="11">
    <source>
        <dbReference type="ARBA" id="ARBA00023235"/>
    </source>
</evidence>
<keyword evidence="5 15" id="KW-0378">Hydrolase</keyword>
<dbReference type="Pfam" id="PF00271">
    <property type="entry name" value="Helicase_C"/>
    <property type="match status" value="1"/>
</dbReference>
<comment type="catalytic activity">
    <reaction evidence="12 15">
        <text>Couples ATP hydrolysis with the unwinding of duplex DNA by translocating in the 3'-5' direction.</text>
        <dbReference type="EC" id="5.6.2.4"/>
    </reaction>
</comment>
<evidence type="ECO:0000259" key="17">
    <source>
        <dbReference type="PROSITE" id="PS51194"/>
    </source>
</evidence>
<comment type="catalytic activity">
    <reaction evidence="14 15">
        <text>ATP + H2O = ADP + phosphate + H(+)</text>
        <dbReference type="Rhea" id="RHEA:13065"/>
        <dbReference type="ChEBI" id="CHEBI:15377"/>
        <dbReference type="ChEBI" id="CHEBI:15378"/>
        <dbReference type="ChEBI" id="CHEBI:30616"/>
        <dbReference type="ChEBI" id="CHEBI:43474"/>
        <dbReference type="ChEBI" id="CHEBI:456216"/>
        <dbReference type="EC" id="5.6.2.4"/>
    </reaction>
</comment>
<dbReference type="PANTHER" id="PTHR47964">
    <property type="entry name" value="ATP-DEPENDENT DNA HELICASE HOMOLOG RECG, CHLOROPLASTIC"/>
    <property type="match status" value="1"/>
</dbReference>
<keyword evidence="3 15" id="KW-0547">Nucleotide-binding</keyword>
<reference evidence="18 19" key="1">
    <citation type="journal article" date="2010" name="J. Bacteriol.">
        <title>Complete genome sequence of the thermophilic, obligately chemolithoautotrophic hydrogen-oxidizing bacterium Hydrogenobacter thermophilus TK-6.</title>
        <authorList>
            <person name="Arai H."/>
            <person name="Kanbe H."/>
            <person name="Ishii M."/>
            <person name="Igarashi Y."/>
        </authorList>
    </citation>
    <scope>NUCLEOTIDE SEQUENCE [LARGE SCALE GENOMIC DNA]</scope>
    <source>
        <strain evidence="19">DSM 6534 / IAM 12695 / TK-6</strain>
    </source>
</reference>
<organism evidence="18 19">
    <name type="scientific">Hydrogenobacter thermophilus (strain DSM 6534 / IAM 12695 / TK-6)</name>
    <dbReference type="NCBI Taxonomy" id="608538"/>
    <lineage>
        <taxon>Bacteria</taxon>
        <taxon>Pseudomonadati</taxon>
        <taxon>Aquificota</taxon>
        <taxon>Aquificia</taxon>
        <taxon>Aquificales</taxon>
        <taxon>Aquificaceae</taxon>
        <taxon>Hydrogenobacter</taxon>
    </lineage>
</organism>
<evidence type="ECO:0000313" key="19">
    <source>
        <dbReference type="Proteomes" id="UP000002574"/>
    </source>
</evidence>
<evidence type="ECO:0000256" key="6">
    <source>
        <dbReference type="ARBA" id="ARBA00022806"/>
    </source>
</evidence>
<name>D3DIW1_HYDTT</name>
<comment type="function">
    <text evidence="15">Plays a critical role in recombination and DNA repair. Helps process Holliday junction intermediates to mature products by catalyzing branch migration. Has replication fork regression activity, unwinds stalled or blocked replication forks to make a HJ that can be resolved. Has a DNA unwinding activity characteristic of a DNA helicase with 3'-5' polarity.</text>
</comment>
<dbReference type="eggNOG" id="COG1200">
    <property type="taxonomic scope" value="Bacteria"/>
</dbReference>
<dbReference type="Pfam" id="PF17191">
    <property type="entry name" value="RecG_wedge"/>
    <property type="match status" value="1"/>
</dbReference>
<evidence type="ECO:0000259" key="16">
    <source>
        <dbReference type="PROSITE" id="PS51192"/>
    </source>
</evidence>
<keyword evidence="4 15" id="KW-0227">DNA damage</keyword>
<dbReference type="InterPro" id="IPR004609">
    <property type="entry name" value="ATP-dep_DNA_helicase_RecG"/>
</dbReference>
<dbReference type="GO" id="GO:0016887">
    <property type="term" value="F:ATP hydrolysis activity"/>
    <property type="evidence" value="ECO:0007669"/>
    <property type="project" value="RHEA"/>
</dbReference>
<dbReference type="EC" id="5.6.2.4" evidence="13 15"/>
<sequence length="784" mass="90079">MENLEKARKFIQELESNRVKLKRSYGVGIYLFNLLKQHLESTYLNLLKEFDKLPIEKRIGILKVIKGRLSQPAYKKAVDFSHVEKKPIEKFFLPIEKVSILDQKEKKLLKALGINDLYSALWYLPVRYEDRRLNNSIKTTKPGQKVALKLRVLETGYDPSEKYPAYVKCEDGTGILYLRFRYKDQKPLYAFKKGSYIVAYGRLKEFKGEKYMVHPEVSFQEEEFGKILPFYYIRSKGEIKAISSKTRHRKIRQAIGKLLEYVKYMPEYLPEELLQKYQFPNIAESLYMAHSPQDGDEDALNSRATPFQRRLIYEELFLFQLLLQIRKRQISNLEAVKLSHPEKHTEELISTLPFKLTEAQRRVLEEIAKDLKTGKPMNRLLQGDVGSGKTVVAMAVSYAFAREGYQCAIMAPTEILAQQHYENFKRFLEPLGVKVGLLTSSVKGSARNSVYRHISAGNISVLIGTHALLQDRLEFENLAFVVIDEQHRFGVMQRREMLSKGKNLFPHCLVMSATPIPRTLALSLYGDLDISIIDQMPEGRKPVITKLIFESQMEKCISFIRSELEKGGKVYVVYPLIEGSEKVELKSATESYMLWKSLFPDRKVLLMHGRLKDQEKEAVMREFKESADILVSTTVIEVGVDVPSATVMVIESAHMFGLSQIHQLRGRVGRSERQGYCFLVVPDSLKNTDAEAIKRLRVLVQTSDGFKIAEEDLKMRGPGELLGASQSGYFGFTVASLARAEDRYLLELAKEDAKAMIEKLNHMENLKKVLAYRYKDSIDMSYIA</sequence>
<dbReference type="InterPro" id="IPR001650">
    <property type="entry name" value="Helicase_C-like"/>
</dbReference>
<protein>
    <recommendedName>
        <fullName evidence="2 15">ATP-dependent DNA helicase RecG</fullName>
        <ecNumber evidence="13 15">5.6.2.4</ecNumber>
    </recommendedName>
</protein>
<feature type="domain" description="Helicase C-terminal" evidence="17">
    <location>
        <begin position="552"/>
        <end position="714"/>
    </location>
</feature>
<evidence type="ECO:0000256" key="13">
    <source>
        <dbReference type="ARBA" id="ARBA00034808"/>
    </source>
</evidence>
<dbReference type="STRING" id="608538.HTH_1310"/>
<keyword evidence="8" id="KW-0238">DNA-binding</keyword>
<evidence type="ECO:0000256" key="1">
    <source>
        <dbReference type="ARBA" id="ARBA00007504"/>
    </source>
</evidence>
<dbReference type="InterPro" id="IPR011545">
    <property type="entry name" value="DEAD/DEAH_box_helicase_dom"/>
</dbReference>
<keyword evidence="9 15" id="KW-0233">DNA recombination</keyword>
<dbReference type="Pfam" id="PF19833">
    <property type="entry name" value="RecG_dom3_C"/>
    <property type="match status" value="1"/>
</dbReference>
<dbReference type="InterPro" id="IPR047112">
    <property type="entry name" value="RecG/Mfd"/>
</dbReference>
<dbReference type="NCBIfam" id="TIGR00643">
    <property type="entry name" value="recG"/>
    <property type="match status" value="1"/>
</dbReference>
<dbReference type="KEGG" id="hth:HTH_1310"/>
<feature type="domain" description="Helicase ATP-binding" evidence="16">
    <location>
        <begin position="370"/>
        <end position="533"/>
    </location>
</feature>
<dbReference type="Gene3D" id="3.40.50.300">
    <property type="entry name" value="P-loop containing nucleotide triphosphate hydrolases"/>
    <property type="match status" value="2"/>
</dbReference>
<accession>D3DIW1</accession>